<proteinExistence type="predicted"/>
<feature type="region of interest" description="Disordered" evidence="1">
    <location>
        <begin position="1"/>
        <end position="67"/>
    </location>
</feature>
<feature type="compositionally biased region" description="Polar residues" evidence="1">
    <location>
        <begin position="313"/>
        <end position="338"/>
    </location>
</feature>
<protein>
    <submittedName>
        <fullName evidence="2">Uncharacterized protein</fullName>
    </submittedName>
</protein>
<feature type="region of interest" description="Disordered" evidence="1">
    <location>
        <begin position="313"/>
        <end position="341"/>
    </location>
</feature>
<feature type="compositionally biased region" description="Polar residues" evidence="1">
    <location>
        <begin position="46"/>
        <end position="56"/>
    </location>
</feature>
<organism evidence="2 3">
    <name type="scientific">Lunasporangiospora selenospora</name>
    <dbReference type="NCBI Taxonomy" id="979761"/>
    <lineage>
        <taxon>Eukaryota</taxon>
        <taxon>Fungi</taxon>
        <taxon>Fungi incertae sedis</taxon>
        <taxon>Mucoromycota</taxon>
        <taxon>Mortierellomycotina</taxon>
        <taxon>Mortierellomycetes</taxon>
        <taxon>Mortierellales</taxon>
        <taxon>Mortierellaceae</taxon>
        <taxon>Lunasporangiospora</taxon>
    </lineage>
</organism>
<accession>A0A9P6KFU9</accession>
<keyword evidence="3" id="KW-1185">Reference proteome</keyword>
<dbReference type="Proteomes" id="UP000780801">
    <property type="component" value="Unassembled WGS sequence"/>
</dbReference>
<comment type="caution">
    <text evidence="2">The sequence shown here is derived from an EMBL/GenBank/DDBJ whole genome shotgun (WGS) entry which is preliminary data.</text>
</comment>
<gene>
    <name evidence="2" type="ORF">BGW38_009701</name>
</gene>
<reference evidence="2" key="1">
    <citation type="journal article" date="2020" name="Fungal Divers.">
        <title>Resolving the Mortierellaceae phylogeny through synthesis of multi-gene phylogenetics and phylogenomics.</title>
        <authorList>
            <person name="Vandepol N."/>
            <person name="Liber J."/>
            <person name="Desiro A."/>
            <person name="Na H."/>
            <person name="Kennedy M."/>
            <person name="Barry K."/>
            <person name="Grigoriev I.V."/>
            <person name="Miller A.N."/>
            <person name="O'Donnell K."/>
            <person name="Stajich J.E."/>
            <person name="Bonito G."/>
        </authorList>
    </citation>
    <scope>NUCLEOTIDE SEQUENCE</scope>
    <source>
        <strain evidence="2">KOD1015</strain>
    </source>
</reference>
<feature type="compositionally biased region" description="Basic and acidic residues" evidence="1">
    <location>
        <begin position="170"/>
        <end position="182"/>
    </location>
</feature>
<sequence length="472" mass="50710">MGVSTTSDTTASDSKTGDTLTPKASTFRIKGSNRMTKESSTKHVKSASSPSLSCGKTISKDSSTATPTTTTYTSFLADLVATFNTLSSPFTSSTSSPVLHSSFHGTEHMARVDVRQKKKVVAALQRADPAKVNEIIAFLKAMPDPTTALVGNNDLRSTTAPPPKQKKSDKKLEAKKQEEQKQKELAEWEMLDTKWTFGKQKSNDQLTGTITSKTESGVTAPLASLFSAILPSDSSMTTTVSSAPAAPAQVSKVVASSKPSASASTTAASSTAVNTLFSTLKSSKRPSMDRSTGEQIARTAASILAIVAVSTSKSPTTDNTTSSKELTQSRLRKQSSMPSLLRRSSLTLSATTAADNKPKAIVRALLPTTKVSKVSNNDLVTSNAVTNGPSPNILVSTLNTITKHLWVLQYSLPSIYRITVCTYWWGYEIFVPHSSLAPRSWDYEGKLDESRTEDLGLKKKKSIRNILRLKKD</sequence>
<dbReference type="AlphaFoldDB" id="A0A9P6KFU9"/>
<feature type="region of interest" description="Disordered" evidence="1">
    <location>
        <begin position="147"/>
        <end position="182"/>
    </location>
</feature>
<evidence type="ECO:0000313" key="2">
    <source>
        <dbReference type="EMBL" id="KAF9583343.1"/>
    </source>
</evidence>
<feature type="compositionally biased region" description="Low complexity" evidence="1">
    <location>
        <begin position="1"/>
        <end position="19"/>
    </location>
</feature>
<dbReference type="EMBL" id="JAABOA010000729">
    <property type="protein sequence ID" value="KAF9583343.1"/>
    <property type="molecule type" value="Genomic_DNA"/>
</dbReference>
<evidence type="ECO:0000313" key="3">
    <source>
        <dbReference type="Proteomes" id="UP000780801"/>
    </source>
</evidence>
<name>A0A9P6KFU9_9FUNG</name>
<evidence type="ECO:0000256" key="1">
    <source>
        <dbReference type="SAM" id="MobiDB-lite"/>
    </source>
</evidence>